<reference evidence="14 15" key="1">
    <citation type="journal article" date="2015" name="Mol. Plant Microbe Interact.">
        <title>Genome, transcriptome, and functional analyses of Penicillium expansum provide new insights into secondary metabolism and pathogenicity.</title>
        <authorList>
            <person name="Ballester A.R."/>
            <person name="Marcet-Houben M."/>
            <person name="Levin E."/>
            <person name="Sela N."/>
            <person name="Selma-Lazaro C."/>
            <person name="Carmona L."/>
            <person name="Wisniewski M."/>
            <person name="Droby S."/>
            <person name="Gonzalez-Candelas L."/>
            <person name="Gabaldon T."/>
        </authorList>
    </citation>
    <scope>NUCLEOTIDE SEQUENCE [LARGE SCALE GENOMIC DNA]</scope>
    <source>
        <strain evidence="14 15">MD-8</strain>
    </source>
</reference>
<evidence type="ECO:0000313" key="15">
    <source>
        <dbReference type="Proteomes" id="UP000030143"/>
    </source>
</evidence>
<feature type="transmembrane region" description="Helical" evidence="11">
    <location>
        <begin position="303"/>
        <end position="326"/>
    </location>
</feature>
<evidence type="ECO:0000313" key="14">
    <source>
        <dbReference type="EMBL" id="KGO56370.1"/>
    </source>
</evidence>
<dbReference type="GO" id="GO:0008270">
    <property type="term" value="F:zinc ion binding"/>
    <property type="evidence" value="ECO:0007669"/>
    <property type="project" value="InterPro"/>
</dbReference>
<feature type="transmembrane region" description="Helical" evidence="11">
    <location>
        <begin position="366"/>
        <end position="388"/>
    </location>
</feature>
<dbReference type="GO" id="GO:0003677">
    <property type="term" value="F:DNA binding"/>
    <property type="evidence" value="ECO:0007669"/>
    <property type="project" value="UniProtKB-KW"/>
</dbReference>
<dbReference type="InterPro" id="IPR005829">
    <property type="entry name" value="Sugar_transporter_CS"/>
</dbReference>
<feature type="region of interest" description="Disordered" evidence="10">
    <location>
        <begin position="530"/>
        <end position="552"/>
    </location>
</feature>
<dbReference type="PANTHER" id="PTHR47431">
    <property type="entry name" value="ZN(II)2CYS6 TRANSCRIPTION FACTOR (EUROFUNG)-RELATED"/>
    <property type="match status" value="1"/>
</dbReference>
<dbReference type="PROSITE" id="PS00463">
    <property type="entry name" value="ZN2_CY6_FUNGAL_1"/>
    <property type="match status" value="1"/>
</dbReference>
<dbReference type="VEuPathDB" id="FungiDB:PEXP_052800"/>
<evidence type="ECO:0000256" key="3">
    <source>
        <dbReference type="ARBA" id="ARBA00022723"/>
    </source>
</evidence>
<keyword evidence="15" id="KW-1185">Reference proteome</keyword>
<evidence type="ECO:0000256" key="1">
    <source>
        <dbReference type="ARBA" id="ARBA00004141"/>
    </source>
</evidence>
<evidence type="ECO:0000256" key="5">
    <source>
        <dbReference type="ARBA" id="ARBA00023015"/>
    </source>
</evidence>
<feature type="domain" description="Zn(2)-C6 fungal-type" evidence="12">
    <location>
        <begin position="555"/>
        <end position="585"/>
    </location>
</feature>
<protein>
    <submittedName>
        <fullName evidence="14">Major facilitator superfamily domain, general substrate transporter</fullName>
    </submittedName>
</protein>
<dbReference type="CDD" id="cd12148">
    <property type="entry name" value="fungal_TF_MHR"/>
    <property type="match status" value="1"/>
</dbReference>
<keyword evidence="9" id="KW-0539">Nucleus</keyword>
<dbReference type="GO" id="GO:0022857">
    <property type="term" value="F:transmembrane transporter activity"/>
    <property type="evidence" value="ECO:0007669"/>
    <property type="project" value="InterPro"/>
</dbReference>
<dbReference type="PROSITE" id="PS50048">
    <property type="entry name" value="ZN2_CY6_FUNGAL_2"/>
    <property type="match status" value="1"/>
</dbReference>
<evidence type="ECO:0000256" key="8">
    <source>
        <dbReference type="ARBA" id="ARBA00023163"/>
    </source>
</evidence>
<evidence type="ECO:0000256" key="9">
    <source>
        <dbReference type="ARBA" id="ARBA00023242"/>
    </source>
</evidence>
<keyword evidence="7 11" id="KW-0472">Membrane</keyword>
<feature type="transmembrane region" description="Helical" evidence="11">
    <location>
        <begin position="394"/>
        <end position="413"/>
    </location>
</feature>
<evidence type="ECO:0000256" key="6">
    <source>
        <dbReference type="ARBA" id="ARBA00023125"/>
    </source>
</evidence>
<keyword evidence="2 11" id="KW-0812">Transmembrane</keyword>
<organism evidence="14 15">
    <name type="scientific">Penicillium expansum</name>
    <name type="common">Blue mold rot fungus</name>
    <dbReference type="NCBI Taxonomy" id="27334"/>
    <lineage>
        <taxon>Eukaryota</taxon>
        <taxon>Fungi</taxon>
        <taxon>Dikarya</taxon>
        <taxon>Ascomycota</taxon>
        <taxon>Pezizomycotina</taxon>
        <taxon>Eurotiomycetes</taxon>
        <taxon>Eurotiomycetidae</taxon>
        <taxon>Eurotiales</taxon>
        <taxon>Aspergillaceae</taxon>
        <taxon>Penicillium</taxon>
    </lineage>
</organism>
<dbReference type="OrthoDB" id="2399539at2759"/>
<feature type="region of interest" description="Disordered" evidence="10">
    <location>
        <begin position="615"/>
        <end position="634"/>
    </location>
</feature>
<evidence type="ECO:0000256" key="10">
    <source>
        <dbReference type="SAM" id="MobiDB-lite"/>
    </source>
</evidence>
<dbReference type="SUPFAM" id="SSF57701">
    <property type="entry name" value="Zn2/Cys6 DNA-binding domain"/>
    <property type="match status" value="1"/>
</dbReference>
<dbReference type="InterPro" id="IPR005828">
    <property type="entry name" value="MFS_sugar_transport-like"/>
</dbReference>
<feature type="region of interest" description="Disordered" evidence="10">
    <location>
        <begin position="584"/>
        <end position="606"/>
    </location>
</feature>
<sequence length="1110" mass="122537">MILTETLSTQEFNEDGVNGIDADKKTSHIPLWQSIKKFPRIVGYCLALSSAILLYGYDLVIVGTVAAMPQFQLVFGQEFNGKYIIPSMWLSLWNVSSCIGVMFGSIVGGYYQDRRGRRITLAIGSFLSTIAVAICYISDLPDGMETRRGVFFAGKLFHGISIGILLCVTQTYMSEVLPVVLRGPIIAFYPIFTLLGQLVGSIMVYTSLKHTGAQSYRICFASQWPFSAVPFVLATFLPESPTWLLRKGRTDKALAAQKKLDTSRVNSQAVIDELQASISAEDEEGETHRYADCFRGVSMRRTLVVAFANVIPQMFGLQLLANASYFMQIVGMSSSNSLIFLILGIGLGLIANVISLWALNAFGRRSLILLTLGIVMVLWIAIGIAGIFKGTVTVWYTAVSMMVIIMVSGFGSWPASHVVAAEASSLQLRAKSQGIGWFTSGVGTAVFAIILPYIYNADQGNLRAKTGFVMAGFAAVAVAVVWLAIPEMKGRTPMEIDRMFSLRLRTRDFKDGTKRDFRFLSRHIIPVISPKTMSDPDAPPGRNKPTKRGTRNSLSCAQCRYKHLRCDGRKPVCSRCATNTVQCVYPPSRRRGNPKSGKPPLSPVRDVYENSIDSSLQTSTVGSSSSAPTDGQIESSSNSGSSFLSLYYEFFHAAHPCALPFQNLKTRLNEPKVQPLLQVMCYIGSIFDISCPSQLLESCAQRAQNSVVQIRSSTRPLTPFDIQAILLYSIAVYWCNETESGVELLDEAIRMAVALGMSKKDFAQNYGEADSVLEESWRRTWWVIYITDVHIAGSTHTYPFRTSGIEITTDLPCEEEQYERGAIPSPRSLEDYENREFLGEDETDFSSYAELVGLTRGIDRALSPGNTVDGRIYTTMAASADTSVRAWCSLLSPQKSQLIRPDGSFDEVMFKAFFIMHTFTVEIHRPLSALTHSAIESVSRCAPLAPSEQLKCNNAKERDLHTVKCTQAINSIDELLTLPTNMKTHSPFIICMIANVTIAHLSACRFIFSGDRRAKSREKIRLTMGTLKRLSEHWTLGKRTYREIGIIARELLSIAKDPPAGLAAIDLSLPDPTSPAFPELGMLPDANFDFCALFDADAPSLTETGFFVSQ</sequence>
<name>A0A0A2KIJ1_PENEN</name>
<dbReference type="GO" id="GO:0016020">
    <property type="term" value="C:membrane"/>
    <property type="evidence" value="ECO:0007669"/>
    <property type="project" value="UniProtKB-SubCell"/>
</dbReference>
<dbReference type="CDD" id="cd00067">
    <property type="entry name" value="GAL4"/>
    <property type="match status" value="1"/>
</dbReference>
<dbReference type="PROSITE" id="PS50850">
    <property type="entry name" value="MFS"/>
    <property type="match status" value="1"/>
</dbReference>
<dbReference type="Gene3D" id="4.10.240.10">
    <property type="entry name" value="Zn(2)-C6 fungal-type DNA-binding domain"/>
    <property type="match status" value="1"/>
</dbReference>
<dbReference type="STRING" id="27334.A0A0A2KIJ1"/>
<dbReference type="EMBL" id="JQFZ01000170">
    <property type="protein sequence ID" value="KGO56370.1"/>
    <property type="molecule type" value="Genomic_DNA"/>
</dbReference>
<feature type="transmembrane region" description="Helical" evidence="11">
    <location>
        <begin position="41"/>
        <end position="67"/>
    </location>
</feature>
<dbReference type="InterPro" id="IPR036864">
    <property type="entry name" value="Zn2-C6_fun-type_DNA-bd_sf"/>
</dbReference>
<feature type="transmembrane region" description="Helical" evidence="11">
    <location>
        <begin position="150"/>
        <end position="173"/>
    </location>
</feature>
<feature type="transmembrane region" description="Helical" evidence="11">
    <location>
        <begin position="434"/>
        <end position="455"/>
    </location>
</feature>
<feature type="transmembrane region" description="Helical" evidence="11">
    <location>
        <begin position="467"/>
        <end position="485"/>
    </location>
</feature>
<dbReference type="Proteomes" id="UP000030143">
    <property type="component" value="Unassembled WGS sequence"/>
</dbReference>
<gene>
    <name evidence="14" type="ORF">PEX2_079770</name>
</gene>
<dbReference type="Pfam" id="PF00172">
    <property type="entry name" value="Zn_clus"/>
    <property type="match status" value="1"/>
</dbReference>
<proteinExistence type="predicted"/>
<dbReference type="AlphaFoldDB" id="A0A0A2KIJ1"/>
<keyword evidence="8" id="KW-0804">Transcription</keyword>
<dbReference type="InterPro" id="IPR007219">
    <property type="entry name" value="XnlR_reg_dom"/>
</dbReference>
<feature type="transmembrane region" description="Helical" evidence="11">
    <location>
        <begin position="185"/>
        <end position="208"/>
    </location>
</feature>
<dbReference type="SUPFAM" id="SSF103473">
    <property type="entry name" value="MFS general substrate transporter"/>
    <property type="match status" value="1"/>
</dbReference>
<keyword evidence="5" id="KW-0805">Transcription regulation</keyword>
<dbReference type="FunFam" id="1.20.1250.20:FF:000078">
    <property type="entry name" value="MFS maltose transporter, putative"/>
    <property type="match status" value="1"/>
</dbReference>
<evidence type="ECO:0000256" key="4">
    <source>
        <dbReference type="ARBA" id="ARBA00022989"/>
    </source>
</evidence>
<keyword evidence="3" id="KW-0479">Metal-binding</keyword>
<evidence type="ECO:0000259" key="12">
    <source>
        <dbReference type="PROSITE" id="PS50048"/>
    </source>
</evidence>
<feature type="transmembrane region" description="Helical" evidence="11">
    <location>
        <begin position="119"/>
        <end position="138"/>
    </location>
</feature>
<dbReference type="GO" id="GO:0006351">
    <property type="term" value="P:DNA-templated transcription"/>
    <property type="evidence" value="ECO:0007669"/>
    <property type="project" value="InterPro"/>
</dbReference>
<evidence type="ECO:0000256" key="2">
    <source>
        <dbReference type="ARBA" id="ARBA00022692"/>
    </source>
</evidence>
<dbReference type="GO" id="GO:0000981">
    <property type="term" value="F:DNA-binding transcription factor activity, RNA polymerase II-specific"/>
    <property type="evidence" value="ECO:0007669"/>
    <property type="project" value="InterPro"/>
</dbReference>
<dbReference type="PhylomeDB" id="A0A0A2KIJ1"/>
<dbReference type="Gene3D" id="1.20.1250.20">
    <property type="entry name" value="MFS general substrate transporter like domains"/>
    <property type="match status" value="1"/>
</dbReference>
<dbReference type="Pfam" id="PF04082">
    <property type="entry name" value="Fungal_trans"/>
    <property type="match status" value="1"/>
</dbReference>
<dbReference type="InterPro" id="IPR001138">
    <property type="entry name" value="Zn2Cys6_DnaBD"/>
</dbReference>
<evidence type="ECO:0000256" key="7">
    <source>
        <dbReference type="ARBA" id="ARBA00023136"/>
    </source>
</evidence>
<dbReference type="PROSITE" id="PS00217">
    <property type="entry name" value="SUGAR_TRANSPORT_2"/>
    <property type="match status" value="1"/>
</dbReference>
<dbReference type="Pfam" id="PF00083">
    <property type="entry name" value="Sugar_tr"/>
    <property type="match status" value="1"/>
</dbReference>
<feature type="transmembrane region" description="Helical" evidence="11">
    <location>
        <begin position="88"/>
        <end position="107"/>
    </location>
</feature>
<dbReference type="RefSeq" id="XP_016598165.1">
    <property type="nucleotide sequence ID" value="XM_016745247.1"/>
</dbReference>
<feature type="transmembrane region" description="Helical" evidence="11">
    <location>
        <begin position="338"/>
        <end position="359"/>
    </location>
</feature>
<comment type="caution">
    <text evidence="14">The sequence shown here is derived from an EMBL/GenBank/DDBJ whole genome shotgun (WGS) entry which is preliminary data.</text>
</comment>
<dbReference type="PANTHER" id="PTHR47431:SF4">
    <property type="entry name" value="ZN(II)2CYS6 TRANSCRIPTION FACTOR (EUROFUNG)"/>
    <property type="match status" value="1"/>
</dbReference>
<dbReference type="SMART" id="SM00906">
    <property type="entry name" value="Fungal_trans"/>
    <property type="match status" value="1"/>
</dbReference>
<evidence type="ECO:0000256" key="11">
    <source>
        <dbReference type="SAM" id="Phobius"/>
    </source>
</evidence>
<dbReference type="GeneID" id="27680667"/>
<dbReference type="SMART" id="SM00066">
    <property type="entry name" value="GAL4"/>
    <property type="match status" value="1"/>
</dbReference>
<comment type="subcellular location">
    <subcellularLocation>
        <location evidence="1">Membrane</location>
        <topology evidence="1">Multi-pass membrane protein</topology>
    </subcellularLocation>
</comment>
<feature type="domain" description="Major facilitator superfamily (MFS) profile" evidence="13">
    <location>
        <begin position="44"/>
        <end position="489"/>
    </location>
</feature>
<evidence type="ECO:0000259" key="13">
    <source>
        <dbReference type="PROSITE" id="PS50850"/>
    </source>
</evidence>
<dbReference type="HOGENOM" id="CLU_292409_0_0_1"/>
<keyword evidence="4 11" id="KW-1133">Transmembrane helix</keyword>
<accession>A0A0A2KIJ1</accession>
<dbReference type="InterPro" id="IPR036259">
    <property type="entry name" value="MFS_trans_sf"/>
</dbReference>
<dbReference type="InterPro" id="IPR020846">
    <property type="entry name" value="MFS_dom"/>
</dbReference>
<keyword evidence="6" id="KW-0238">DNA-binding</keyword>